<dbReference type="Proteomes" id="UP000001219">
    <property type="component" value="Chromosome"/>
</dbReference>
<dbReference type="HOGENOM" id="CLU_128649_0_0_11"/>
<dbReference type="eggNOG" id="ENOG503443S">
    <property type="taxonomic scope" value="Bacteria"/>
</dbReference>
<dbReference type="Gene3D" id="2.60.40.2880">
    <property type="entry name" value="MmpS1-5, C-terminal soluble domain"/>
    <property type="match status" value="1"/>
</dbReference>
<keyword evidence="2" id="KW-0812">Transmembrane</keyword>
<dbReference type="RefSeq" id="WP_012832293.1">
    <property type="nucleotide sequence ID" value="NC_013441.1"/>
</dbReference>
<evidence type="ECO:0000313" key="4">
    <source>
        <dbReference type="Proteomes" id="UP000001219"/>
    </source>
</evidence>
<dbReference type="KEGG" id="gbr:Gbro_0370"/>
<evidence type="ECO:0000313" key="3">
    <source>
        <dbReference type="EMBL" id="ACY19704.1"/>
    </source>
</evidence>
<accession>D0LD84</accession>
<proteinExistence type="predicted"/>
<feature type="transmembrane region" description="Helical" evidence="2">
    <location>
        <begin position="36"/>
        <end position="60"/>
    </location>
</feature>
<dbReference type="AlphaFoldDB" id="D0LD84"/>
<dbReference type="EMBL" id="CP001802">
    <property type="protein sequence ID" value="ACY19704.1"/>
    <property type="molecule type" value="Genomic_DNA"/>
</dbReference>
<organism evidence="3 4">
    <name type="scientific">Gordonia bronchialis (strain ATCC 25592 / DSM 43247 / BCRC 13721 / JCM 3198 / KCTC 3076 / NBRC 16047 / NCTC 10667)</name>
    <name type="common">Rhodococcus bronchialis</name>
    <dbReference type="NCBI Taxonomy" id="526226"/>
    <lineage>
        <taxon>Bacteria</taxon>
        <taxon>Bacillati</taxon>
        <taxon>Actinomycetota</taxon>
        <taxon>Actinomycetes</taxon>
        <taxon>Mycobacteriales</taxon>
        <taxon>Gordoniaceae</taxon>
        <taxon>Gordonia</taxon>
    </lineage>
</organism>
<feature type="compositionally biased region" description="Low complexity" evidence="1">
    <location>
        <begin position="7"/>
        <end position="16"/>
    </location>
</feature>
<name>D0LD84_GORB4</name>
<keyword evidence="4" id="KW-1185">Reference proteome</keyword>
<evidence type="ECO:0000256" key="1">
    <source>
        <dbReference type="SAM" id="MobiDB-lite"/>
    </source>
</evidence>
<reference evidence="3 4" key="2">
    <citation type="journal article" date="2010" name="Stand. Genomic Sci.">
        <title>Complete genome sequence of Gordonia bronchialis type strain (3410).</title>
        <authorList>
            <person name="Ivanova N."/>
            <person name="Sikorski J."/>
            <person name="Jando M."/>
            <person name="Lapidus A."/>
            <person name="Nolan M."/>
            <person name="Lucas S."/>
            <person name="Del Rio T.G."/>
            <person name="Tice H."/>
            <person name="Copeland A."/>
            <person name="Cheng J.F."/>
            <person name="Chen F."/>
            <person name="Bruce D."/>
            <person name="Goodwin L."/>
            <person name="Pitluck S."/>
            <person name="Mavromatis K."/>
            <person name="Ovchinnikova G."/>
            <person name="Pati A."/>
            <person name="Chen A."/>
            <person name="Palaniappan K."/>
            <person name="Land M."/>
            <person name="Hauser L."/>
            <person name="Chang Y.J."/>
            <person name="Jeffries C.D."/>
            <person name="Chain P."/>
            <person name="Saunders E."/>
            <person name="Han C."/>
            <person name="Detter J.C."/>
            <person name="Brettin T."/>
            <person name="Rohde M."/>
            <person name="Goker M."/>
            <person name="Bristow J."/>
            <person name="Eisen J.A."/>
            <person name="Markowitz V."/>
            <person name="Hugenholtz P."/>
            <person name="Klenk H.P."/>
            <person name="Kyrpides N.C."/>
        </authorList>
    </citation>
    <scope>NUCLEOTIDE SEQUENCE [LARGE SCALE GENOMIC DNA]</scope>
    <source>
        <strain evidence="4">ATCC 25592 / DSM 43247 / BCRC 13721 / JCM 3198 / KCTC 3076 / NBRC 16047 / NCTC 10667</strain>
    </source>
</reference>
<feature type="compositionally biased region" description="Pro residues" evidence="1">
    <location>
        <begin position="17"/>
        <end position="26"/>
    </location>
</feature>
<gene>
    <name evidence="3" type="ordered locus">Gbro_0370</name>
</gene>
<keyword evidence="2" id="KW-1133">Transmembrane helix</keyword>
<dbReference type="InterPro" id="IPR038468">
    <property type="entry name" value="MmpS_C"/>
</dbReference>
<evidence type="ECO:0008006" key="5">
    <source>
        <dbReference type="Google" id="ProtNLM"/>
    </source>
</evidence>
<keyword evidence="2" id="KW-0472">Membrane</keyword>
<sequence length="162" mass="16871">MTDPNNPGQQYPQQPGQYPPPGPYVPPQKKRKKWPWVLLALVVVFLVLVGGCVALIGGAAESIDDEAKRTVDVTYEITGDGPTGSATYTTGNLETAQDTDITIPWKKEVQITGLGKSVSLFASNGLNSSGSITCTIRQGDKVISTNTSSGPGASASCSGTAD</sequence>
<dbReference type="OrthoDB" id="4555598at2"/>
<evidence type="ECO:0000256" key="2">
    <source>
        <dbReference type="SAM" id="Phobius"/>
    </source>
</evidence>
<reference evidence="4" key="1">
    <citation type="submission" date="2009-10" db="EMBL/GenBank/DDBJ databases">
        <title>The complete chromosome of Gordonia bronchialis DSM 43247.</title>
        <authorList>
            <consortium name="US DOE Joint Genome Institute (JGI-PGF)"/>
            <person name="Lucas S."/>
            <person name="Copeland A."/>
            <person name="Lapidus A."/>
            <person name="Glavina del Rio T."/>
            <person name="Dalin E."/>
            <person name="Tice H."/>
            <person name="Bruce D."/>
            <person name="Goodwin L."/>
            <person name="Pitluck S."/>
            <person name="Kyrpides N."/>
            <person name="Mavromatis K."/>
            <person name="Ivanova N."/>
            <person name="Ovchinnikova G."/>
            <person name="Saunders E."/>
            <person name="Brettin T."/>
            <person name="Detter J.C."/>
            <person name="Han C."/>
            <person name="Larimer F."/>
            <person name="Land M."/>
            <person name="Hauser L."/>
            <person name="Markowitz V."/>
            <person name="Cheng J.-F."/>
            <person name="Hugenholtz P."/>
            <person name="Woyke T."/>
            <person name="Wu D."/>
            <person name="Jando M."/>
            <person name="Schneider S."/>
            <person name="Goeker M."/>
            <person name="Klenk H.-P."/>
            <person name="Eisen J.A."/>
        </authorList>
    </citation>
    <scope>NUCLEOTIDE SEQUENCE [LARGE SCALE GENOMIC DNA]</scope>
    <source>
        <strain evidence="4">ATCC 25592 / DSM 43247 / BCRC 13721 / JCM 3198 / KCTC 3076 / NBRC 16047 / NCTC 10667</strain>
    </source>
</reference>
<protein>
    <recommendedName>
        <fullName evidence="5">Membrane family protein</fullName>
    </recommendedName>
</protein>
<feature type="region of interest" description="Disordered" evidence="1">
    <location>
        <begin position="1"/>
        <end position="26"/>
    </location>
</feature>